<proteinExistence type="predicted"/>
<dbReference type="EMBL" id="FOZX01000011">
    <property type="protein sequence ID" value="SFT01782.1"/>
    <property type="molecule type" value="Genomic_DNA"/>
</dbReference>
<evidence type="ECO:0000256" key="2">
    <source>
        <dbReference type="ARBA" id="ARBA00023118"/>
    </source>
</evidence>
<dbReference type="RefSeq" id="WP_139274153.1">
    <property type="nucleotide sequence ID" value="NZ_FOZX01000011.1"/>
</dbReference>
<reference evidence="5" key="1">
    <citation type="submission" date="2016-10" db="EMBL/GenBank/DDBJ databases">
        <authorList>
            <person name="Varghese N."/>
            <person name="Submissions S."/>
        </authorList>
    </citation>
    <scope>NUCLEOTIDE SEQUENCE [LARGE SCALE GENOMIC DNA]</scope>
    <source>
        <strain evidence="5">DSM 44771</strain>
    </source>
</reference>
<evidence type="ECO:0000313" key="4">
    <source>
        <dbReference type="EMBL" id="SFT01782.1"/>
    </source>
</evidence>
<dbReference type="InterPro" id="IPR054767">
    <property type="entry name" value="Cas10-Cmr2_palm2"/>
</dbReference>
<evidence type="ECO:0000256" key="1">
    <source>
        <dbReference type="ARBA" id="ARBA00022741"/>
    </source>
</evidence>
<name>A0A1I6UK07_9PSEU</name>
<dbReference type="STRING" id="95161.SAMN05660874_04997"/>
<evidence type="ECO:0000259" key="3">
    <source>
        <dbReference type="PROSITE" id="PS50887"/>
    </source>
</evidence>
<dbReference type="GO" id="GO:0051607">
    <property type="term" value="P:defense response to virus"/>
    <property type="evidence" value="ECO:0007669"/>
    <property type="project" value="UniProtKB-KW"/>
</dbReference>
<gene>
    <name evidence="4" type="ORF">SAMN05660874_04997</name>
</gene>
<accession>A0A1I6UK07</accession>
<dbReference type="OrthoDB" id="3681630at2"/>
<dbReference type="Gene3D" id="3.30.70.270">
    <property type="match status" value="1"/>
</dbReference>
<keyword evidence="1" id="KW-0547">Nucleotide-binding</keyword>
<dbReference type="AlphaFoldDB" id="A0A1I6UK07"/>
<keyword evidence="2" id="KW-0051">Antiviral defense</keyword>
<dbReference type="Pfam" id="PF22335">
    <property type="entry name" value="Cas10-Cmr2_palm2"/>
    <property type="match status" value="1"/>
</dbReference>
<keyword evidence="5" id="KW-1185">Reference proteome</keyword>
<dbReference type="GO" id="GO:0000166">
    <property type="term" value="F:nucleotide binding"/>
    <property type="evidence" value="ECO:0007669"/>
    <property type="project" value="UniProtKB-KW"/>
</dbReference>
<feature type="domain" description="GGDEF" evidence="3">
    <location>
        <begin position="330"/>
        <end position="465"/>
    </location>
</feature>
<dbReference type="PROSITE" id="PS50887">
    <property type="entry name" value="GGDEF"/>
    <property type="match status" value="1"/>
</dbReference>
<evidence type="ECO:0000313" key="5">
    <source>
        <dbReference type="Proteomes" id="UP000198852"/>
    </source>
</evidence>
<protein>
    <submittedName>
        <fullName evidence="4">CRISPR-associated protein Cmr2</fullName>
    </submittedName>
</protein>
<dbReference type="InterPro" id="IPR043128">
    <property type="entry name" value="Rev_trsase/Diguanyl_cyclase"/>
</dbReference>
<dbReference type="InterPro" id="IPR038242">
    <property type="entry name" value="Cmr2_N"/>
</dbReference>
<sequence length="589" mass="63579">MGARLNADLVFLTLGGVQPFIAESRKTADAAGASLTVRHVVAAAAKRPAALEAPFGLVMPAPSVLTEQHNDVPVGISNKIVFLAPPGTGPEIAARATADARAEWDRLVREAHGKTVSTPGMPDLTWACATGEFGSDAEYRELWKAAEAAMRQRKRTRWFTPHRSTGMTLCDQSPLLPAIGVPRGQEAMKVPSHERKERLSAAGWTKRSVGNTIYGKGRRFAATTVVASSWFRAKLLERAATDPELRRELVPLVEHLARISPNKPDHASIPGEHPAELEALSSKVGSTISPDAWEPHALPHDVRENAAAGRRLASQIGRLAQQHELPSLTPYFAIVVQDLDKLGATISDLSLADQRNASRVLTDLGGRQRELSRHAEHLGVPVFAGGDDFLAFAPAATALRLASAIRRSTAEHLRDEPSLSHVTASTAVVFSHMTSPLREAIAAAQQALDQAKEAHGRGISAQRNALSVVVRRRGGERARTIQPWYHHDHDAAELLGSAAPDAQFSAKLASRLEHDRDELARLAGADDGLIRDVARAEVRRLVERQGGTPDVADAVIELGEHERRADGTSSRFDPVPAALVARFLAQECR</sequence>
<dbReference type="InterPro" id="IPR000160">
    <property type="entry name" value="GGDEF_dom"/>
</dbReference>
<dbReference type="Gene3D" id="3.30.70.2220">
    <property type="entry name" value="CRISPR-Cas system, Cmr2 subunit, D1 domain, cysteine cluster"/>
    <property type="match status" value="1"/>
</dbReference>
<dbReference type="Proteomes" id="UP000198852">
    <property type="component" value="Unassembled WGS sequence"/>
</dbReference>
<organism evidence="4 5">
    <name type="scientific">Saccharopolyspora flava</name>
    <dbReference type="NCBI Taxonomy" id="95161"/>
    <lineage>
        <taxon>Bacteria</taxon>
        <taxon>Bacillati</taxon>
        <taxon>Actinomycetota</taxon>
        <taxon>Actinomycetes</taxon>
        <taxon>Pseudonocardiales</taxon>
        <taxon>Pseudonocardiaceae</taxon>
        <taxon>Saccharopolyspora</taxon>
    </lineage>
</organism>